<comment type="caution">
    <text evidence="1">The sequence shown here is derived from an EMBL/GenBank/DDBJ whole genome shotgun (WGS) entry which is preliminary data.</text>
</comment>
<dbReference type="RefSeq" id="WP_190997458.1">
    <property type="nucleotide sequence ID" value="NZ_JACXSI010000012.1"/>
</dbReference>
<organism evidence="1 2">
    <name type="scientific">Peribacillus faecalis</name>
    <dbReference type="NCBI Taxonomy" id="2772559"/>
    <lineage>
        <taxon>Bacteria</taxon>
        <taxon>Bacillati</taxon>
        <taxon>Bacillota</taxon>
        <taxon>Bacilli</taxon>
        <taxon>Bacillales</taxon>
        <taxon>Bacillaceae</taxon>
        <taxon>Peribacillus</taxon>
    </lineage>
</organism>
<accession>A0A927CVI4</accession>
<gene>
    <name evidence="1" type="ORF">IEO70_06005</name>
</gene>
<sequence length="162" mass="19550">MSYYTFLATNYAMPEVELKAKYMTVKEAMELGVKPNELVPWEQMDLNTQILFVENEEDLNELIIQKDGYYDVSEYTSYPFVYEVSFIYSEPRAKQLLEYLKENIREGQIVELWIVWIGDEEYEQNIPYIRCSYEELSLNHLIQLYDSKHEKYQDQNCFVIER</sequence>
<dbReference type="AlphaFoldDB" id="A0A927CVI4"/>
<dbReference type="Proteomes" id="UP000602076">
    <property type="component" value="Unassembled WGS sequence"/>
</dbReference>
<evidence type="ECO:0000313" key="2">
    <source>
        <dbReference type="Proteomes" id="UP000602076"/>
    </source>
</evidence>
<dbReference type="EMBL" id="JACXSI010000012">
    <property type="protein sequence ID" value="MBD3107914.1"/>
    <property type="molecule type" value="Genomic_DNA"/>
</dbReference>
<reference evidence="1" key="1">
    <citation type="submission" date="2020-09" db="EMBL/GenBank/DDBJ databases">
        <title>Bacillus faecalis sp. nov., a moderately halophilic bacterium isolated from cow faeces.</title>
        <authorList>
            <person name="Jiang L."/>
            <person name="Lee J."/>
        </authorList>
    </citation>
    <scope>NUCLEOTIDE SEQUENCE</scope>
    <source>
        <strain evidence="1">AGMB 02131</strain>
    </source>
</reference>
<protein>
    <submittedName>
        <fullName evidence="1">Magnesium transporter</fullName>
    </submittedName>
</protein>
<proteinExistence type="predicted"/>
<evidence type="ECO:0000313" key="1">
    <source>
        <dbReference type="EMBL" id="MBD3107914.1"/>
    </source>
</evidence>
<name>A0A927CVI4_9BACI</name>
<keyword evidence="2" id="KW-1185">Reference proteome</keyword>